<keyword evidence="1" id="KW-1133">Transmembrane helix</keyword>
<proteinExistence type="predicted"/>
<comment type="caution">
    <text evidence="2">The sequence shown here is derived from an EMBL/GenBank/DDBJ whole genome shotgun (WGS) entry which is preliminary data.</text>
</comment>
<protein>
    <submittedName>
        <fullName evidence="2">Uncharacterized protein</fullName>
    </submittedName>
</protein>
<evidence type="ECO:0000256" key="1">
    <source>
        <dbReference type="SAM" id="Phobius"/>
    </source>
</evidence>
<reference evidence="3" key="1">
    <citation type="journal article" date="2014" name="Genome Announc.">
        <title>Draft genome sequence of Colletotrichum sublineola, a destructive pathogen of cultivated sorghum.</title>
        <authorList>
            <person name="Baroncelli R."/>
            <person name="Sanz-Martin J.M."/>
            <person name="Rech G.E."/>
            <person name="Sukno S.A."/>
            <person name="Thon M.R."/>
        </authorList>
    </citation>
    <scope>NUCLEOTIDE SEQUENCE [LARGE SCALE GENOMIC DNA]</scope>
    <source>
        <strain evidence="3">TX430BB</strain>
    </source>
</reference>
<organism evidence="2 3">
    <name type="scientific">Colletotrichum sublineola</name>
    <name type="common">Sorghum anthracnose fungus</name>
    <dbReference type="NCBI Taxonomy" id="1173701"/>
    <lineage>
        <taxon>Eukaryota</taxon>
        <taxon>Fungi</taxon>
        <taxon>Dikarya</taxon>
        <taxon>Ascomycota</taxon>
        <taxon>Pezizomycotina</taxon>
        <taxon>Sordariomycetes</taxon>
        <taxon>Hypocreomycetidae</taxon>
        <taxon>Glomerellales</taxon>
        <taxon>Glomerellaceae</taxon>
        <taxon>Colletotrichum</taxon>
        <taxon>Colletotrichum graminicola species complex</taxon>
    </lineage>
</organism>
<gene>
    <name evidence="2" type="ORF">CSUB01_03407</name>
</gene>
<dbReference type="EMBL" id="JMSE01000661">
    <property type="protein sequence ID" value="KDN68509.1"/>
    <property type="molecule type" value="Genomic_DNA"/>
</dbReference>
<dbReference type="AlphaFoldDB" id="A0A066XLH2"/>
<dbReference type="Proteomes" id="UP000027238">
    <property type="component" value="Unassembled WGS sequence"/>
</dbReference>
<keyword evidence="1" id="KW-0812">Transmembrane</keyword>
<evidence type="ECO:0000313" key="3">
    <source>
        <dbReference type="Proteomes" id="UP000027238"/>
    </source>
</evidence>
<evidence type="ECO:0000313" key="2">
    <source>
        <dbReference type="EMBL" id="KDN68509.1"/>
    </source>
</evidence>
<feature type="transmembrane region" description="Helical" evidence="1">
    <location>
        <begin position="30"/>
        <end position="57"/>
    </location>
</feature>
<sequence>MGGLLLAAADAAAATGFAVYRVFSPLFYCAAFALLFVIIDIISATASVVTATGYLLCLQRRWFYRRILVEWAQTALAHAGAVLPVSTNEAHDCDFAPSPNFVQGSFLQCTAVCERSFVQDKTYPTNQTQDLSSTLCRQLWLINLQPWTAEIGRAGLLAHRDLC</sequence>
<dbReference type="HOGENOM" id="CLU_1626937_0_0_1"/>
<name>A0A066XLH2_COLSU</name>
<keyword evidence="3" id="KW-1185">Reference proteome</keyword>
<keyword evidence="1" id="KW-0472">Membrane</keyword>
<accession>A0A066XLH2</accession>